<sequence length="162" mass="17464">MESGEPPPCPPVTTAFHDDGDRADADRNCRWLGLGSTERQRSSAEPGRVGIETGDGESHRDTKTGRLGFQLKSGTARARRLRTGAQSTTQGPLVAAADPRLAAITPHEPQSEVADHDEFWSGFDSPPVASDYRLGWRLAASFGRPEAGRGLPTPWKALISFN</sequence>
<accession>A0A2I0L2H2</accession>
<evidence type="ECO:0000313" key="3">
    <source>
        <dbReference type="Proteomes" id="UP000233551"/>
    </source>
</evidence>
<feature type="compositionally biased region" description="Basic and acidic residues" evidence="1">
    <location>
        <begin position="16"/>
        <end position="29"/>
    </location>
</feature>
<protein>
    <submittedName>
        <fullName evidence="2">Uncharacterized protein</fullName>
    </submittedName>
</protein>
<dbReference type="Proteomes" id="UP000233551">
    <property type="component" value="Unassembled WGS sequence"/>
</dbReference>
<name>A0A2I0L2H2_PUNGR</name>
<keyword evidence="3" id="KW-1185">Reference proteome</keyword>
<feature type="region of interest" description="Disordered" evidence="1">
    <location>
        <begin position="1"/>
        <end position="66"/>
    </location>
</feature>
<evidence type="ECO:0000313" key="2">
    <source>
        <dbReference type="EMBL" id="PKI74909.1"/>
    </source>
</evidence>
<feature type="compositionally biased region" description="Pro residues" evidence="1">
    <location>
        <begin position="1"/>
        <end position="11"/>
    </location>
</feature>
<dbReference type="AlphaFoldDB" id="A0A2I0L2H2"/>
<proteinExistence type="predicted"/>
<reference evidence="2 3" key="1">
    <citation type="submission" date="2017-11" db="EMBL/GenBank/DDBJ databases">
        <title>De-novo sequencing of pomegranate (Punica granatum L.) genome.</title>
        <authorList>
            <person name="Akparov Z."/>
            <person name="Amiraslanov A."/>
            <person name="Hajiyeva S."/>
            <person name="Abbasov M."/>
            <person name="Kaur K."/>
            <person name="Hamwieh A."/>
            <person name="Solovyev V."/>
            <person name="Salamov A."/>
            <person name="Braich B."/>
            <person name="Kosarev P."/>
            <person name="Mahmoud A."/>
            <person name="Hajiyev E."/>
            <person name="Babayeva S."/>
            <person name="Izzatullayeva V."/>
            <person name="Mammadov A."/>
            <person name="Mammadov A."/>
            <person name="Sharifova S."/>
            <person name="Ojaghi J."/>
            <person name="Eynullazada K."/>
            <person name="Bayramov B."/>
            <person name="Abdulazimova A."/>
            <person name="Shahmuradov I."/>
        </authorList>
    </citation>
    <scope>NUCLEOTIDE SEQUENCE [LARGE SCALE GENOMIC DNA]</scope>
    <source>
        <strain evidence="3">cv. AG2017</strain>
        <tissue evidence="2">Leaf</tissue>
    </source>
</reference>
<organism evidence="2 3">
    <name type="scientific">Punica granatum</name>
    <name type="common">Pomegranate</name>
    <dbReference type="NCBI Taxonomy" id="22663"/>
    <lineage>
        <taxon>Eukaryota</taxon>
        <taxon>Viridiplantae</taxon>
        <taxon>Streptophyta</taxon>
        <taxon>Embryophyta</taxon>
        <taxon>Tracheophyta</taxon>
        <taxon>Spermatophyta</taxon>
        <taxon>Magnoliopsida</taxon>
        <taxon>eudicotyledons</taxon>
        <taxon>Gunneridae</taxon>
        <taxon>Pentapetalae</taxon>
        <taxon>rosids</taxon>
        <taxon>malvids</taxon>
        <taxon>Myrtales</taxon>
        <taxon>Lythraceae</taxon>
        <taxon>Punica</taxon>
    </lineage>
</organism>
<evidence type="ECO:0000256" key="1">
    <source>
        <dbReference type="SAM" id="MobiDB-lite"/>
    </source>
</evidence>
<comment type="caution">
    <text evidence="2">The sequence shown here is derived from an EMBL/GenBank/DDBJ whole genome shotgun (WGS) entry which is preliminary data.</text>
</comment>
<gene>
    <name evidence="2" type="ORF">CRG98_004681</name>
</gene>
<dbReference type="EMBL" id="PGOL01000189">
    <property type="protein sequence ID" value="PKI74909.1"/>
    <property type="molecule type" value="Genomic_DNA"/>
</dbReference>